<dbReference type="EMBL" id="MLFS01000008">
    <property type="protein sequence ID" value="ORM74393.1"/>
    <property type="molecule type" value="Genomic_DNA"/>
</dbReference>
<dbReference type="InterPro" id="IPR009045">
    <property type="entry name" value="Zn_M74/Hedgehog-like"/>
</dbReference>
<reference evidence="2 3" key="1">
    <citation type="journal article" date="2017" name="Antonie Van Leeuwenhoek">
        <title>Phylogenomic resolution of the bacterial genus Pantoea and its relationship with Erwinia and Tatumella.</title>
        <authorList>
            <person name="Palmer M."/>
            <person name="Steenkamp E.T."/>
            <person name="Coetzee M.P."/>
            <person name="Chan W.Y."/>
            <person name="van Zyl E."/>
            <person name="De Maayer P."/>
            <person name="Coutinho T.A."/>
            <person name="Blom J."/>
            <person name="Smits T.H."/>
            <person name="Duffy B."/>
            <person name="Venter S.N."/>
        </authorList>
    </citation>
    <scope>NUCLEOTIDE SEQUENCE [LARGE SCALE GENOMIC DNA]</scope>
    <source>
        <strain evidence="2 3">LMG 26277</strain>
    </source>
</reference>
<dbReference type="AlphaFoldDB" id="A0A1X1DCD7"/>
<dbReference type="RefSeq" id="WP_128600032.1">
    <property type="nucleotide sequence ID" value="NZ_MLFS01000008.1"/>
</dbReference>
<protein>
    <submittedName>
        <fullName evidence="2">Peptidase M15</fullName>
    </submittedName>
</protein>
<dbReference type="SUPFAM" id="SSF55166">
    <property type="entry name" value="Hedgehog/DD-peptidase"/>
    <property type="match status" value="1"/>
</dbReference>
<dbReference type="Pfam" id="PF13539">
    <property type="entry name" value="Peptidase_M15_4"/>
    <property type="match status" value="1"/>
</dbReference>
<dbReference type="OrthoDB" id="8479979at2"/>
<sequence>MTHYKLSAISEKNLNGVHQDLISVVRFALTLTSIDFRVIEGVRNMARQRQLVRNGKSQTLRSRHLTGHAVDIVPLINNQIPWENWRAFEHVACAMKVSAVELNIPVKWGGDWINFKDGPHYELCRLTYP</sequence>
<dbReference type="Gene3D" id="3.30.1380.10">
    <property type="match status" value="1"/>
</dbReference>
<proteinExistence type="predicted"/>
<accession>A0A1X1DCD7</accession>
<feature type="domain" description="Peptidase M15C" evidence="1">
    <location>
        <begin position="57"/>
        <end position="123"/>
    </location>
</feature>
<dbReference type="Proteomes" id="UP000193104">
    <property type="component" value="Unassembled WGS sequence"/>
</dbReference>
<evidence type="ECO:0000313" key="3">
    <source>
        <dbReference type="Proteomes" id="UP000193104"/>
    </source>
</evidence>
<dbReference type="GO" id="GO:0008233">
    <property type="term" value="F:peptidase activity"/>
    <property type="evidence" value="ECO:0007669"/>
    <property type="project" value="InterPro"/>
</dbReference>
<dbReference type="InterPro" id="IPR039561">
    <property type="entry name" value="Peptidase_M15C"/>
</dbReference>
<evidence type="ECO:0000313" key="2">
    <source>
        <dbReference type="EMBL" id="ORM74393.1"/>
    </source>
</evidence>
<organism evidence="2 3">
    <name type="scientific">Pantoea wallisii</name>
    <dbReference type="NCBI Taxonomy" id="1076551"/>
    <lineage>
        <taxon>Bacteria</taxon>
        <taxon>Pseudomonadati</taxon>
        <taxon>Pseudomonadota</taxon>
        <taxon>Gammaproteobacteria</taxon>
        <taxon>Enterobacterales</taxon>
        <taxon>Erwiniaceae</taxon>
        <taxon>Pantoea</taxon>
    </lineage>
</organism>
<name>A0A1X1DCD7_9GAMM</name>
<gene>
    <name evidence="2" type="ORF">HA48_04825</name>
</gene>
<dbReference type="CDD" id="cd14845">
    <property type="entry name" value="L-Ala-D-Glu_peptidase_like"/>
    <property type="match status" value="1"/>
</dbReference>
<keyword evidence="3" id="KW-1185">Reference proteome</keyword>
<dbReference type="STRING" id="1076551.HA48_04825"/>
<comment type="caution">
    <text evidence="2">The sequence shown here is derived from an EMBL/GenBank/DDBJ whole genome shotgun (WGS) entry which is preliminary data.</text>
</comment>
<evidence type="ECO:0000259" key="1">
    <source>
        <dbReference type="Pfam" id="PF13539"/>
    </source>
</evidence>